<dbReference type="SUPFAM" id="SSF103473">
    <property type="entry name" value="MFS general substrate transporter"/>
    <property type="match status" value="1"/>
</dbReference>
<feature type="transmembrane region" description="Helical" evidence="1">
    <location>
        <begin position="112"/>
        <end position="134"/>
    </location>
</feature>
<gene>
    <name evidence="2" type="ORF">ACFFJ8_33855</name>
</gene>
<dbReference type="PANTHER" id="PTHR23523:SF2">
    <property type="entry name" value="2-NITROIMIDAZOLE TRANSPORTER"/>
    <property type="match status" value="1"/>
</dbReference>
<sequence length="139" mass="15403">MANHRVPFTFIVPIIAWRMKDQRLLTTLASMFYLIGFIGLATGTNQLVPLWAILIVAGSGFSLSLAMMFFSLRTRSSHEAAEMSRMVQSIGYLTASVGPFLFDLFHDLTQGWTTPLLLLIVTSILMFGLGLGAARTRFV</sequence>
<dbReference type="InterPro" id="IPR036259">
    <property type="entry name" value="MFS_trans_sf"/>
</dbReference>
<dbReference type="RefSeq" id="WP_204817987.1">
    <property type="nucleotide sequence ID" value="NZ_JANHOF010000004.1"/>
</dbReference>
<protein>
    <recommendedName>
        <fullName evidence="4">Major facilitator superfamily (MFS) profile domain-containing protein</fullName>
    </recommendedName>
</protein>
<proteinExistence type="predicted"/>
<keyword evidence="1" id="KW-0472">Membrane</keyword>
<feature type="transmembrane region" description="Helical" evidence="1">
    <location>
        <begin position="48"/>
        <end position="70"/>
    </location>
</feature>
<keyword evidence="1" id="KW-1133">Transmembrane helix</keyword>
<keyword evidence="1" id="KW-0812">Transmembrane</keyword>
<reference evidence="2 3" key="1">
    <citation type="submission" date="2024-09" db="EMBL/GenBank/DDBJ databases">
        <authorList>
            <person name="Sun Q."/>
            <person name="Mori K."/>
        </authorList>
    </citation>
    <scope>NUCLEOTIDE SEQUENCE [LARGE SCALE GENOMIC DNA]</scope>
    <source>
        <strain evidence="2 3">CCM 4839</strain>
    </source>
</reference>
<evidence type="ECO:0000313" key="3">
    <source>
        <dbReference type="Proteomes" id="UP001589818"/>
    </source>
</evidence>
<dbReference type="EMBL" id="JBHLVF010000051">
    <property type="protein sequence ID" value="MFC0396333.1"/>
    <property type="molecule type" value="Genomic_DNA"/>
</dbReference>
<keyword evidence="3" id="KW-1185">Reference proteome</keyword>
<evidence type="ECO:0008006" key="4">
    <source>
        <dbReference type="Google" id="ProtNLM"/>
    </source>
</evidence>
<feature type="transmembrane region" description="Helical" evidence="1">
    <location>
        <begin position="24"/>
        <end position="42"/>
    </location>
</feature>
<comment type="caution">
    <text evidence="2">The sequence shown here is derived from an EMBL/GenBank/DDBJ whole genome shotgun (WGS) entry which is preliminary data.</text>
</comment>
<dbReference type="Proteomes" id="UP001589818">
    <property type="component" value="Unassembled WGS sequence"/>
</dbReference>
<dbReference type="PANTHER" id="PTHR23523">
    <property type="match status" value="1"/>
</dbReference>
<feature type="transmembrane region" description="Helical" evidence="1">
    <location>
        <begin position="90"/>
        <end position="106"/>
    </location>
</feature>
<dbReference type="Gene3D" id="1.20.1250.20">
    <property type="entry name" value="MFS general substrate transporter like domains"/>
    <property type="match status" value="1"/>
</dbReference>
<accession>A0ABV6JK83</accession>
<name>A0ABV6JK83_9BACL</name>
<evidence type="ECO:0000313" key="2">
    <source>
        <dbReference type="EMBL" id="MFC0396333.1"/>
    </source>
</evidence>
<evidence type="ECO:0000256" key="1">
    <source>
        <dbReference type="SAM" id="Phobius"/>
    </source>
</evidence>
<dbReference type="InterPro" id="IPR052524">
    <property type="entry name" value="MFS_Cyanate_Porter"/>
</dbReference>
<organism evidence="2 3">
    <name type="scientific">Paenibacillus mendelii</name>
    <dbReference type="NCBI Taxonomy" id="206163"/>
    <lineage>
        <taxon>Bacteria</taxon>
        <taxon>Bacillati</taxon>
        <taxon>Bacillota</taxon>
        <taxon>Bacilli</taxon>
        <taxon>Bacillales</taxon>
        <taxon>Paenibacillaceae</taxon>
        <taxon>Paenibacillus</taxon>
    </lineage>
</organism>